<protein>
    <submittedName>
        <fullName evidence="1">Uncharacterized protein</fullName>
    </submittedName>
</protein>
<organism evidence="1 2">
    <name type="scientific">Saltatorellus ferox</name>
    <dbReference type="NCBI Taxonomy" id="2528018"/>
    <lineage>
        <taxon>Bacteria</taxon>
        <taxon>Pseudomonadati</taxon>
        <taxon>Planctomycetota</taxon>
        <taxon>Planctomycetia</taxon>
        <taxon>Planctomycetia incertae sedis</taxon>
        <taxon>Saltatorellus</taxon>
    </lineage>
</organism>
<dbReference type="AlphaFoldDB" id="A0A518EX20"/>
<dbReference type="Proteomes" id="UP000320390">
    <property type="component" value="Chromosome"/>
</dbReference>
<proteinExistence type="predicted"/>
<evidence type="ECO:0000313" key="1">
    <source>
        <dbReference type="EMBL" id="QDV08644.1"/>
    </source>
</evidence>
<dbReference type="InterPro" id="IPR036397">
    <property type="entry name" value="RNaseH_sf"/>
</dbReference>
<name>A0A518EX20_9BACT</name>
<sequence>MDPLAFAVHGGIDEAGYGPMLGPLTFGFSAFRLEDRAGTLDWARLGGAVSEHPKDDAVRLIVADSKKVFTRNPRGSRRLELTALSFLRAAGASVTDGHALLATAPPAVAPTEADLAAHPWYAALPGELPVHADRAALDDHRDRLESTLEASATGVAAAGAVVIPAGKLNASFAATGNKGASLWAFHSEILLDLFERFGPEGLHMTVDRLGGRARYGPLLSSLIPFSTVRVLHESRIESHYLVTTPGRRMKIRFIQKGDTLSLPVALGSCLAKYAREMVMDAFNEHFCAACPDVKPTAGYVTDARRWLVDLEAKAPSLLRSTESLIRTR</sequence>
<dbReference type="InterPro" id="IPR012337">
    <property type="entry name" value="RNaseH-like_sf"/>
</dbReference>
<keyword evidence="2" id="KW-1185">Reference proteome</keyword>
<dbReference type="Gene3D" id="3.30.420.10">
    <property type="entry name" value="Ribonuclease H-like superfamily/Ribonuclease H"/>
    <property type="match status" value="2"/>
</dbReference>
<dbReference type="OrthoDB" id="5498373at2"/>
<gene>
    <name evidence="1" type="ORF">Poly30_41970</name>
</gene>
<dbReference type="EMBL" id="CP036434">
    <property type="protein sequence ID" value="QDV08644.1"/>
    <property type="molecule type" value="Genomic_DNA"/>
</dbReference>
<dbReference type="RefSeq" id="WP_145201678.1">
    <property type="nucleotide sequence ID" value="NZ_CP036434.1"/>
</dbReference>
<dbReference type="SUPFAM" id="SSF53098">
    <property type="entry name" value="Ribonuclease H-like"/>
    <property type="match status" value="1"/>
</dbReference>
<accession>A0A518EX20</accession>
<reference evidence="1 2" key="1">
    <citation type="submission" date="2019-02" db="EMBL/GenBank/DDBJ databases">
        <title>Deep-cultivation of Planctomycetes and their phenomic and genomic characterization uncovers novel biology.</title>
        <authorList>
            <person name="Wiegand S."/>
            <person name="Jogler M."/>
            <person name="Boedeker C."/>
            <person name="Pinto D."/>
            <person name="Vollmers J."/>
            <person name="Rivas-Marin E."/>
            <person name="Kohn T."/>
            <person name="Peeters S.H."/>
            <person name="Heuer A."/>
            <person name="Rast P."/>
            <person name="Oberbeckmann S."/>
            <person name="Bunk B."/>
            <person name="Jeske O."/>
            <person name="Meyerdierks A."/>
            <person name="Storesund J.E."/>
            <person name="Kallscheuer N."/>
            <person name="Luecker S."/>
            <person name="Lage O.M."/>
            <person name="Pohl T."/>
            <person name="Merkel B.J."/>
            <person name="Hornburger P."/>
            <person name="Mueller R.-W."/>
            <person name="Bruemmer F."/>
            <person name="Labrenz M."/>
            <person name="Spormann A.M."/>
            <person name="Op den Camp H."/>
            <person name="Overmann J."/>
            <person name="Amann R."/>
            <person name="Jetten M.S.M."/>
            <person name="Mascher T."/>
            <person name="Medema M.H."/>
            <person name="Devos D.P."/>
            <person name="Kaster A.-K."/>
            <person name="Ovreas L."/>
            <person name="Rohde M."/>
            <person name="Galperin M.Y."/>
            <person name="Jogler C."/>
        </authorList>
    </citation>
    <scope>NUCLEOTIDE SEQUENCE [LARGE SCALE GENOMIC DNA]</scope>
    <source>
        <strain evidence="1 2">Poly30</strain>
    </source>
</reference>
<evidence type="ECO:0000313" key="2">
    <source>
        <dbReference type="Proteomes" id="UP000320390"/>
    </source>
</evidence>
<dbReference type="GO" id="GO:0003676">
    <property type="term" value="F:nucleic acid binding"/>
    <property type="evidence" value="ECO:0007669"/>
    <property type="project" value="InterPro"/>
</dbReference>